<dbReference type="SUPFAM" id="SSF46689">
    <property type="entry name" value="Homeodomain-like"/>
    <property type="match status" value="2"/>
</dbReference>
<accession>A0A809E057</accession>
<keyword evidence="6" id="KW-0614">Plasmid</keyword>
<evidence type="ECO:0000256" key="2">
    <source>
        <dbReference type="ARBA" id="ARBA00023125"/>
    </source>
</evidence>
<feature type="region of interest" description="Disordered" evidence="4">
    <location>
        <begin position="302"/>
        <end position="326"/>
    </location>
</feature>
<dbReference type="EMBL" id="CP026093">
    <property type="protein sequence ID" value="AYB58334.1"/>
    <property type="molecule type" value="Genomic_DNA"/>
</dbReference>
<reference evidence="6" key="1">
    <citation type="submission" date="2018-01" db="EMBL/GenBank/DDBJ databases">
        <title>Complete Genome Sequence of three strains from Ralstonia solanacearum ecotype Moko sequevar IIA-53 from Brazil.</title>
        <authorList>
            <person name="Silva J.R."/>
            <person name="Albuquerque G.M.R."/>
            <person name="Pais A.K.L."/>
            <person name="Silva A.M.F."/>
            <person name="Boiteux M.E.N.F."/>
            <person name="Souza E.B."/>
            <person name="Mariano R.L.R."/>
        </authorList>
    </citation>
    <scope>NUCLEOTIDE SEQUENCE [LARGE SCALE GENOMIC DNA]</scope>
    <source>
        <strain evidence="6">SFC</strain>
        <plasmid evidence="6">unnamed</plasmid>
    </source>
</reference>
<dbReference type="SMART" id="SM00342">
    <property type="entry name" value="HTH_ARAC"/>
    <property type="match status" value="1"/>
</dbReference>
<sequence length="326" mass="36136">MRPTSASLPADPRVAADASVFGTLARSSHAVLERVADLGDSITAAIWRNEHAEARYIKPGHHTLSVYLQGGYTTHRQDLPHVFGAPGRVCMLPAEHESAWVIKQPMRLVHLYFAPEALAGHAVRLLDAEPRLFTLHDRTFIEDPHLAHWCTRIARLDWTDLDDRMRANALASDTLSYLVRTQGRTRALPVRGGLAPHVCRRIATMIDAGLHLPLSISMLAREANLSEFHFARMFRVSFGIAPHEWVMQCRLARACELLRHTALPLAAVADRCGFAGPTHFSRRFAAHAGASPSRYRQAWQGDAHAATDSLTRPHPGDPHACTAPRL</sequence>
<dbReference type="GO" id="GO:0003700">
    <property type="term" value="F:DNA-binding transcription factor activity"/>
    <property type="evidence" value="ECO:0007669"/>
    <property type="project" value="InterPro"/>
</dbReference>
<gene>
    <name evidence="6" type="ORF">C2L97_20390</name>
</gene>
<dbReference type="Gene3D" id="1.10.10.60">
    <property type="entry name" value="Homeodomain-like"/>
    <property type="match status" value="2"/>
</dbReference>
<dbReference type="PROSITE" id="PS01124">
    <property type="entry name" value="HTH_ARAC_FAMILY_2"/>
    <property type="match status" value="1"/>
</dbReference>
<keyword evidence="1" id="KW-0805">Transcription regulation</keyword>
<evidence type="ECO:0000256" key="4">
    <source>
        <dbReference type="SAM" id="MobiDB-lite"/>
    </source>
</evidence>
<dbReference type="AlphaFoldDB" id="A0A809E057"/>
<dbReference type="Pfam" id="PF12833">
    <property type="entry name" value="HTH_18"/>
    <property type="match status" value="1"/>
</dbReference>
<dbReference type="InterPro" id="IPR018062">
    <property type="entry name" value="HTH_AraC-typ_CS"/>
</dbReference>
<dbReference type="PROSITE" id="PS00041">
    <property type="entry name" value="HTH_ARAC_FAMILY_1"/>
    <property type="match status" value="1"/>
</dbReference>
<evidence type="ECO:0000256" key="3">
    <source>
        <dbReference type="ARBA" id="ARBA00023163"/>
    </source>
</evidence>
<dbReference type="InterPro" id="IPR018060">
    <property type="entry name" value="HTH_AraC"/>
</dbReference>
<dbReference type="PANTHER" id="PTHR46796">
    <property type="entry name" value="HTH-TYPE TRANSCRIPTIONAL ACTIVATOR RHAS-RELATED"/>
    <property type="match status" value="1"/>
</dbReference>
<evidence type="ECO:0000313" key="6">
    <source>
        <dbReference type="EMBL" id="AYB58334.1"/>
    </source>
</evidence>
<protein>
    <submittedName>
        <fullName evidence="6">AraC family transcriptional regulator</fullName>
    </submittedName>
</protein>
<keyword evidence="2" id="KW-0238">DNA-binding</keyword>
<geneLocation type="plasmid" evidence="6">
    <name>unnamed</name>
</geneLocation>
<dbReference type="InterPro" id="IPR050204">
    <property type="entry name" value="AraC_XylS_family_regulators"/>
</dbReference>
<dbReference type="GO" id="GO:0043565">
    <property type="term" value="F:sequence-specific DNA binding"/>
    <property type="evidence" value="ECO:0007669"/>
    <property type="project" value="InterPro"/>
</dbReference>
<keyword evidence="3" id="KW-0804">Transcription</keyword>
<name>A0A809E057_RALSL</name>
<dbReference type="PANTHER" id="PTHR46796:SF6">
    <property type="entry name" value="ARAC SUBFAMILY"/>
    <property type="match status" value="1"/>
</dbReference>
<evidence type="ECO:0000256" key="1">
    <source>
        <dbReference type="ARBA" id="ARBA00023015"/>
    </source>
</evidence>
<proteinExistence type="predicted"/>
<evidence type="ECO:0000259" key="5">
    <source>
        <dbReference type="PROSITE" id="PS01124"/>
    </source>
</evidence>
<organism evidence="6">
    <name type="scientific">Ralstonia solanacearum</name>
    <name type="common">Pseudomonas solanacearum</name>
    <dbReference type="NCBI Taxonomy" id="305"/>
    <lineage>
        <taxon>Bacteria</taxon>
        <taxon>Pseudomonadati</taxon>
        <taxon>Pseudomonadota</taxon>
        <taxon>Betaproteobacteria</taxon>
        <taxon>Burkholderiales</taxon>
        <taxon>Burkholderiaceae</taxon>
        <taxon>Ralstonia</taxon>
        <taxon>Ralstonia solanacearum species complex</taxon>
    </lineage>
</organism>
<feature type="domain" description="HTH araC/xylS-type" evidence="5">
    <location>
        <begin position="200"/>
        <end position="298"/>
    </location>
</feature>
<dbReference type="InterPro" id="IPR009057">
    <property type="entry name" value="Homeodomain-like_sf"/>
</dbReference>